<feature type="region of interest" description="Disordered" evidence="11">
    <location>
        <begin position="1"/>
        <end position="21"/>
    </location>
</feature>
<accession>A0A939LSS4</accession>
<keyword evidence="5" id="KW-0808">Transferase</keyword>
<evidence type="ECO:0000256" key="8">
    <source>
        <dbReference type="ARBA" id="ARBA00022989"/>
    </source>
</evidence>
<comment type="caution">
    <text evidence="15">The sequence shown here is derived from an EMBL/GenBank/DDBJ whole genome shotgun (WGS) entry which is preliminary data.</text>
</comment>
<dbReference type="InterPro" id="IPR003594">
    <property type="entry name" value="HATPase_dom"/>
</dbReference>
<dbReference type="Pfam" id="PF00672">
    <property type="entry name" value="HAMP"/>
    <property type="match status" value="1"/>
</dbReference>
<dbReference type="PANTHER" id="PTHR45436:SF5">
    <property type="entry name" value="SENSOR HISTIDINE KINASE TRCS"/>
    <property type="match status" value="1"/>
</dbReference>
<reference evidence="15" key="1">
    <citation type="submission" date="2021-03" db="EMBL/GenBank/DDBJ databases">
        <title>Actinotalea soli sp. nov., isolated from soil.</title>
        <authorList>
            <person name="Ping W."/>
            <person name="Zhang J."/>
        </authorList>
    </citation>
    <scope>NUCLEOTIDE SEQUENCE</scope>
    <source>
        <strain evidence="15">BY-33</strain>
    </source>
</reference>
<dbReference type="AlphaFoldDB" id="A0A939LSS4"/>
<dbReference type="PANTHER" id="PTHR45436">
    <property type="entry name" value="SENSOR HISTIDINE KINASE YKOH"/>
    <property type="match status" value="1"/>
</dbReference>
<keyword evidence="7" id="KW-0418">Kinase</keyword>
<dbReference type="InterPro" id="IPR050428">
    <property type="entry name" value="TCS_sensor_his_kinase"/>
</dbReference>
<dbReference type="SMART" id="SM00388">
    <property type="entry name" value="HisKA"/>
    <property type="match status" value="1"/>
</dbReference>
<sequence length="505" mass="55052">MPARPEEPAEDAARPAGRRRPLLRRRPTVRARFLGAVLALSALGLTIAGVTAYGLQLQRVDAFIDESLTRNVEEFRALAQDGVDPATGTGFAAVEDLLYVALQRTVPATQEGMLAVVDGRVTNVAPTTVRLRLEEDPELLVAAIATPRDQPVTIRSITTSTREYRFVVVPVTVVGDESEGVLLLAFDRQAEHALLVQTYRTYAWVSLAALAVTAVVGWAIAGRLLAPIRLLRRTAQQITDTDLSARIPVTGDDDLSDLTRTVNAMLDRLEGSFASQRRLLDDAGHELRTPLTIIRGHLELVDPQDPTDIIATQALVVDEVDRMHRVIDDLVVLATADRPDFVRPESVDVGRLTDEVFDKVRTLGDHRWRVEARADVDAVLDPQRVTQALVQLGANAVKFAPAGTTVRLGSQVVADRLVLTVTDEGPGIPEEHAERVFERFARGRVGRGVEGSGLGLSIVRAIAEAHGGTATVDPRHSPGARLVIDLPWEHDLTLPLDPDLTEEHR</sequence>
<dbReference type="Pfam" id="PF02518">
    <property type="entry name" value="HATPase_c"/>
    <property type="match status" value="1"/>
</dbReference>
<dbReference type="PROSITE" id="PS50885">
    <property type="entry name" value="HAMP"/>
    <property type="match status" value="1"/>
</dbReference>
<dbReference type="CDD" id="cd00082">
    <property type="entry name" value="HisKA"/>
    <property type="match status" value="1"/>
</dbReference>
<keyword evidence="9" id="KW-0902">Two-component regulatory system</keyword>
<evidence type="ECO:0000256" key="11">
    <source>
        <dbReference type="SAM" id="MobiDB-lite"/>
    </source>
</evidence>
<comment type="subcellular location">
    <subcellularLocation>
        <location evidence="2">Cell membrane</location>
    </subcellularLocation>
</comment>
<evidence type="ECO:0000256" key="9">
    <source>
        <dbReference type="ARBA" id="ARBA00023012"/>
    </source>
</evidence>
<evidence type="ECO:0000259" key="13">
    <source>
        <dbReference type="PROSITE" id="PS50109"/>
    </source>
</evidence>
<dbReference type="GO" id="GO:0000155">
    <property type="term" value="F:phosphorelay sensor kinase activity"/>
    <property type="evidence" value="ECO:0007669"/>
    <property type="project" value="InterPro"/>
</dbReference>
<dbReference type="InterPro" id="IPR005467">
    <property type="entry name" value="His_kinase_dom"/>
</dbReference>
<feature type="transmembrane region" description="Helical" evidence="12">
    <location>
        <begin position="202"/>
        <end position="226"/>
    </location>
</feature>
<dbReference type="Gene3D" id="6.10.340.10">
    <property type="match status" value="1"/>
</dbReference>
<evidence type="ECO:0000259" key="14">
    <source>
        <dbReference type="PROSITE" id="PS50885"/>
    </source>
</evidence>
<evidence type="ECO:0000256" key="10">
    <source>
        <dbReference type="ARBA" id="ARBA00023136"/>
    </source>
</evidence>
<evidence type="ECO:0000313" key="15">
    <source>
        <dbReference type="EMBL" id="MBO1752375.1"/>
    </source>
</evidence>
<evidence type="ECO:0000256" key="6">
    <source>
        <dbReference type="ARBA" id="ARBA00022692"/>
    </source>
</evidence>
<keyword evidence="4" id="KW-0597">Phosphoprotein</keyword>
<dbReference type="InterPro" id="IPR003661">
    <property type="entry name" value="HisK_dim/P_dom"/>
</dbReference>
<keyword evidence="8 12" id="KW-1133">Transmembrane helix</keyword>
<dbReference type="PRINTS" id="PR00344">
    <property type="entry name" value="BCTRLSENSOR"/>
</dbReference>
<dbReference type="InterPro" id="IPR004358">
    <property type="entry name" value="Sig_transdc_His_kin-like_C"/>
</dbReference>
<comment type="catalytic activity">
    <reaction evidence="1">
        <text>ATP + protein L-histidine = ADP + protein N-phospho-L-histidine.</text>
        <dbReference type="EC" id="2.7.13.3"/>
    </reaction>
</comment>
<feature type="transmembrane region" description="Helical" evidence="12">
    <location>
        <begin position="33"/>
        <end position="55"/>
    </location>
</feature>
<dbReference type="EC" id="2.7.13.3" evidence="3"/>
<dbReference type="SMART" id="SM00387">
    <property type="entry name" value="HATPase_c"/>
    <property type="match status" value="1"/>
</dbReference>
<evidence type="ECO:0000256" key="7">
    <source>
        <dbReference type="ARBA" id="ARBA00022777"/>
    </source>
</evidence>
<keyword evidence="10 12" id="KW-0472">Membrane</keyword>
<dbReference type="SUPFAM" id="SSF55874">
    <property type="entry name" value="ATPase domain of HSP90 chaperone/DNA topoisomerase II/histidine kinase"/>
    <property type="match status" value="1"/>
</dbReference>
<dbReference type="InterPro" id="IPR036097">
    <property type="entry name" value="HisK_dim/P_sf"/>
</dbReference>
<dbReference type="Pfam" id="PF00512">
    <property type="entry name" value="HisKA"/>
    <property type="match status" value="1"/>
</dbReference>
<dbReference type="EMBL" id="JAGEMK010000005">
    <property type="protein sequence ID" value="MBO1752375.1"/>
    <property type="molecule type" value="Genomic_DNA"/>
</dbReference>
<dbReference type="SMART" id="SM00304">
    <property type="entry name" value="HAMP"/>
    <property type="match status" value="1"/>
</dbReference>
<dbReference type="InterPro" id="IPR036890">
    <property type="entry name" value="HATPase_C_sf"/>
</dbReference>
<keyword evidence="16" id="KW-1185">Reference proteome</keyword>
<gene>
    <name evidence="15" type="ORF">J4G33_11230</name>
</gene>
<dbReference type="Gene3D" id="1.10.287.130">
    <property type="match status" value="1"/>
</dbReference>
<organism evidence="15 16">
    <name type="scientific">Actinotalea soli</name>
    <dbReference type="NCBI Taxonomy" id="2819234"/>
    <lineage>
        <taxon>Bacteria</taxon>
        <taxon>Bacillati</taxon>
        <taxon>Actinomycetota</taxon>
        <taxon>Actinomycetes</taxon>
        <taxon>Micrococcales</taxon>
        <taxon>Cellulomonadaceae</taxon>
        <taxon>Actinotalea</taxon>
    </lineage>
</organism>
<evidence type="ECO:0000256" key="4">
    <source>
        <dbReference type="ARBA" id="ARBA00022553"/>
    </source>
</evidence>
<dbReference type="CDD" id="cd06225">
    <property type="entry name" value="HAMP"/>
    <property type="match status" value="1"/>
</dbReference>
<dbReference type="RefSeq" id="WP_208056060.1">
    <property type="nucleotide sequence ID" value="NZ_JAGEMK010000005.1"/>
</dbReference>
<name>A0A939LSS4_9CELL</name>
<keyword evidence="6 12" id="KW-0812">Transmembrane</keyword>
<evidence type="ECO:0000256" key="3">
    <source>
        <dbReference type="ARBA" id="ARBA00012438"/>
    </source>
</evidence>
<dbReference type="Gene3D" id="3.30.565.10">
    <property type="entry name" value="Histidine kinase-like ATPase, C-terminal domain"/>
    <property type="match status" value="1"/>
</dbReference>
<dbReference type="InterPro" id="IPR003660">
    <property type="entry name" value="HAMP_dom"/>
</dbReference>
<dbReference type="Proteomes" id="UP000664209">
    <property type="component" value="Unassembled WGS sequence"/>
</dbReference>
<proteinExistence type="predicted"/>
<evidence type="ECO:0000256" key="1">
    <source>
        <dbReference type="ARBA" id="ARBA00000085"/>
    </source>
</evidence>
<dbReference type="SUPFAM" id="SSF158472">
    <property type="entry name" value="HAMP domain-like"/>
    <property type="match status" value="1"/>
</dbReference>
<dbReference type="SUPFAM" id="SSF47384">
    <property type="entry name" value="Homodimeric domain of signal transducing histidine kinase"/>
    <property type="match status" value="1"/>
</dbReference>
<feature type="domain" description="Histidine kinase" evidence="13">
    <location>
        <begin position="282"/>
        <end position="490"/>
    </location>
</feature>
<feature type="domain" description="HAMP" evidence="14">
    <location>
        <begin position="222"/>
        <end position="274"/>
    </location>
</feature>
<protein>
    <recommendedName>
        <fullName evidence="3">histidine kinase</fullName>
        <ecNumber evidence="3">2.7.13.3</ecNumber>
    </recommendedName>
</protein>
<evidence type="ECO:0000256" key="2">
    <source>
        <dbReference type="ARBA" id="ARBA00004236"/>
    </source>
</evidence>
<dbReference type="GO" id="GO:0005886">
    <property type="term" value="C:plasma membrane"/>
    <property type="evidence" value="ECO:0007669"/>
    <property type="project" value="UniProtKB-SubCell"/>
</dbReference>
<dbReference type="PROSITE" id="PS50109">
    <property type="entry name" value="HIS_KIN"/>
    <property type="match status" value="1"/>
</dbReference>
<evidence type="ECO:0000256" key="5">
    <source>
        <dbReference type="ARBA" id="ARBA00022679"/>
    </source>
</evidence>
<feature type="compositionally biased region" description="Basic and acidic residues" evidence="11">
    <location>
        <begin position="1"/>
        <end position="13"/>
    </location>
</feature>
<evidence type="ECO:0000256" key="12">
    <source>
        <dbReference type="SAM" id="Phobius"/>
    </source>
</evidence>
<dbReference type="CDD" id="cd00075">
    <property type="entry name" value="HATPase"/>
    <property type="match status" value="1"/>
</dbReference>
<evidence type="ECO:0000313" key="16">
    <source>
        <dbReference type="Proteomes" id="UP000664209"/>
    </source>
</evidence>